<dbReference type="InterPro" id="IPR007314">
    <property type="entry name" value="Cofac_haem-bd_dom"/>
</dbReference>
<organism evidence="3 4">
    <name type="scientific">Fibrisoma montanum</name>
    <dbReference type="NCBI Taxonomy" id="2305895"/>
    <lineage>
        <taxon>Bacteria</taxon>
        <taxon>Pseudomonadati</taxon>
        <taxon>Bacteroidota</taxon>
        <taxon>Cytophagia</taxon>
        <taxon>Cytophagales</taxon>
        <taxon>Spirosomataceae</taxon>
        <taxon>Fibrisoma</taxon>
    </lineage>
</organism>
<comment type="caution">
    <text evidence="3">The sequence shown here is derived from an EMBL/GenBank/DDBJ whole genome shotgun (WGS) entry which is preliminary data.</text>
</comment>
<feature type="domain" description="Haem-binding uptake Tiki superfamily ChaN" evidence="2">
    <location>
        <begin position="37"/>
        <end position="260"/>
    </location>
</feature>
<reference evidence="3 4" key="1">
    <citation type="submission" date="2018-08" db="EMBL/GenBank/DDBJ databases">
        <title>Fibrisoma montanum sp. nov., isolated from Danxia mountain soil.</title>
        <authorList>
            <person name="Huang Y."/>
        </authorList>
    </citation>
    <scope>NUCLEOTIDE SEQUENCE [LARGE SCALE GENOMIC DNA]</scope>
    <source>
        <strain evidence="3 4">HYT19</strain>
    </source>
</reference>
<evidence type="ECO:0000313" key="4">
    <source>
        <dbReference type="Proteomes" id="UP000283523"/>
    </source>
</evidence>
<dbReference type="AlphaFoldDB" id="A0A418MI15"/>
<dbReference type="CDD" id="cd14727">
    <property type="entry name" value="ChanN-like"/>
    <property type="match status" value="1"/>
</dbReference>
<accession>A0A418MI15</accession>
<name>A0A418MI15_9BACT</name>
<keyword evidence="4" id="KW-1185">Reference proteome</keyword>
<evidence type="ECO:0000259" key="2">
    <source>
        <dbReference type="Pfam" id="PF04187"/>
    </source>
</evidence>
<proteinExistence type="predicted"/>
<dbReference type="OrthoDB" id="1680202at2"/>
<sequence>MRFAPLLLCLLVFAFRSDKPAYRLYDQKLKPTTYARLLRQAAEADVVLFGELHNNPICHWLELQLMKDLHAEKKGALVLGAEMFETDNQQALSDFVQGRTTGKEFANRARLWPNYDTDYQPLANFARENKILFVATNVPRRYASLVARQGLAALDTLSADAKRQMAPLPLTVDLTLPGYRAMLDMMGSSTHGGSSGPASGAHTNPHGGSSDQAANFARAQAIKDATMAHFILQNLKPGQTLLHLNGDYHSKNFEGIVWYLRQQRPNLNILTLSSVESPDPDKPADESRGLANYVLAIPADMTKTY</sequence>
<dbReference type="EMBL" id="QXED01000001">
    <property type="protein sequence ID" value="RIV27069.1"/>
    <property type="molecule type" value="Genomic_DNA"/>
</dbReference>
<gene>
    <name evidence="3" type="ORF">DYU11_01770</name>
</gene>
<dbReference type="SUPFAM" id="SSF159501">
    <property type="entry name" value="EreA/ChaN-like"/>
    <property type="match status" value="1"/>
</dbReference>
<dbReference type="Gene3D" id="3.40.50.11550">
    <property type="match status" value="1"/>
</dbReference>
<protein>
    <submittedName>
        <fullName evidence="3">Iron-regulated protein</fullName>
    </submittedName>
</protein>
<dbReference type="RefSeq" id="WP_119665922.1">
    <property type="nucleotide sequence ID" value="NZ_QXED01000001.1"/>
</dbReference>
<evidence type="ECO:0000313" key="3">
    <source>
        <dbReference type="EMBL" id="RIV27069.1"/>
    </source>
</evidence>
<feature type="compositionally biased region" description="Low complexity" evidence="1">
    <location>
        <begin position="187"/>
        <end position="203"/>
    </location>
</feature>
<evidence type="ECO:0000256" key="1">
    <source>
        <dbReference type="SAM" id="MobiDB-lite"/>
    </source>
</evidence>
<feature type="region of interest" description="Disordered" evidence="1">
    <location>
        <begin position="187"/>
        <end position="212"/>
    </location>
</feature>
<dbReference type="Proteomes" id="UP000283523">
    <property type="component" value="Unassembled WGS sequence"/>
</dbReference>
<dbReference type="Pfam" id="PF04187">
    <property type="entry name" value="Cofac_haem_bdg"/>
    <property type="match status" value="1"/>
</dbReference>